<evidence type="ECO:0000256" key="4">
    <source>
        <dbReference type="SAM" id="MobiDB-lite"/>
    </source>
</evidence>
<feature type="domain" description="ELYS-like" evidence="5">
    <location>
        <begin position="594"/>
        <end position="868"/>
    </location>
</feature>
<name>A0A6L2M3F7_TANCI</name>
<dbReference type="PANTHER" id="PTHR47358">
    <property type="entry name" value="E3 UBIQUITIN-PROTEIN LIGASE HOS1"/>
    <property type="match status" value="1"/>
</dbReference>
<protein>
    <submittedName>
        <fullName evidence="6">E3 ubiquitin-protein ligase HOS1</fullName>
    </submittedName>
</protein>
<dbReference type="EMBL" id="BKCJ010005765">
    <property type="protein sequence ID" value="GEU68523.1"/>
    <property type="molecule type" value="Genomic_DNA"/>
</dbReference>
<evidence type="ECO:0000313" key="6">
    <source>
        <dbReference type="EMBL" id="GEU68523.1"/>
    </source>
</evidence>
<comment type="caution">
    <text evidence="6">The sequence shown here is derived from an EMBL/GenBank/DDBJ whole genome shotgun (WGS) entry which is preliminary data.</text>
</comment>
<evidence type="ECO:0000259" key="5">
    <source>
        <dbReference type="Pfam" id="PF13934"/>
    </source>
</evidence>
<dbReference type="Pfam" id="PF13934">
    <property type="entry name" value="ELYS"/>
    <property type="match status" value="1"/>
</dbReference>
<dbReference type="GO" id="GO:0004842">
    <property type="term" value="F:ubiquitin-protein transferase activity"/>
    <property type="evidence" value="ECO:0007669"/>
    <property type="project" value="InterPro"/>
</dbReference>
<evidence type="ECO:0000256" key="2">
    <source>
        <dbReference type="ARBA" id="ARBA00023242"/>
    </source>
</evidence>
<accession>A0A6L2M3F7</accession>
<gene>
    <name evidence="6" type="ORF">Tci_040501</name>
</gene>
<organism evidence="6">
    <name type="scientific">Tanacetum cinerariifolium</name>
    <name type="common">Dalmatian daisy</name>
    <name type="synonym">Chrysanthemum cinerariifolium</name>
    <dbReference type="NCBI Taxonomy" id="118510"/>
    <lineage>
        <taxon>Eukaryota</taxon>
        <taxon>Viridiplantae</taxon>
        <taxon>Streptophyta</taxon>
        <taxon>Embryophyta</taxon>
        <taxon>Tracheophyta</taxon>
        <taxon>Spermatophyta</taxon>
        <taxon>Magnoliopsida</taxon>
        <taxon>eudicotyledons</taxon>
        <taxon>Gunneridae</taxon>
        <taxon>Pentapetalae</taxon>
        <taxon>asterids</taxon>
        <taxon>campanulids</taxon>
        <taxon>Asterales</taxon>
        <taxon>Asteraceae</taxon>
        <taxon>Asteroideae</taxon>
        <taxon>Anthemideae</taxon>
        <taxon>Anthemidinae</taxon>
        <taxon>Tanacetum</taxon>
    </lineage>
</organism>
<dbReference type="PANTHER" id="PTHR47358:SF2">
    <property type="entry name" value="E3 UBIQUITIN-PROTEIN LIGASE HOS1"/>
    <property type="match status" value="1"/>
</dbReference>
<dbReference type="AlphaFoldDB" id="A0A6L2M3F7"/>
<dbReference type="InterPro" id="IPR025151">
    <property type="entry name" value="ELYS_dom"/>
</dbReference>
<feature type="coiled-coil region" evidence="3">
    <location>
        <begin position="82"/>
        <end position="109"/>
    </location>
</feature>
<proteinExistence type="predicted"/>
<sequence length="1204" mass="136728">MAYFSRLDELAVAANSRGLFEGMLVYCDRENARDLEFANGLENLWVELLERTNERQLFITELEGLCPSAKSSILIFINDNDVVDMNGMMDNLEERISNLEMVFAYLKNKKMLERQENKPKKKHLLLMVQPVRTLRNLKLHLNQQVPPPSQKRFRLNSKKSTMDHSFGSAEEVDHVRTLHSCNGLLLCSVVYLDWPLILEDQVTTKWCKLEAKLGNFSNHMGVFFVYAEMILALRVYYLRDDERVFRVIFDIGSNQMDDDDAVLFIPPFEIDPNLFISSLANSDNRTRPTSGHLSLQPNYTCRKVQEALDHLSSIDLIELCSEAKVEHCRATRDLRGCGRCVQSVLNSCGHASLCEECSQRGDACPICRVPIPKTGNRLSLRLYYECIEAGLISKRYDDRFQEKDGEKQQTADVERLYSFFDVALENNLLSLICHYITDVCMDESAVSSDPVVALLLDEVVVKDWCKRTFKNIIAELRPIYNLNVEEMKERLSVLLKFKARLSSISIVLEELESSFKGSLSAQLHDINHLQECVLKTKQHMEMIIWYARNQSLEGLSCHASFLSWRSDVLERKSVAIKRAWPSPIGTPAQEGAMLFIEDALSNLDTQQEYTTDRDELEIASLMKDGGGSSFSRVKIEGMVGSYPFENLRSAIDILFLCGSSDLVVAKQAILLYYLFDRLWKIPDDQWRYCIDDFSAAFNIARHSILESFTFYLLDDPSDEALQEACRLLPEISSPTTHPKVAKVLLERQNPYTALMVLRWSGSDSGAELVSLYEAVTAVRVRVECGLLIEAFMYQRSVCTKFRKRKVRHELYDDASDGLNDDFEAGLNWLEVLVTEICILCIRRNLVDRIIGLPWNVDEEKHLHKCLMDHALDEPLANTGSLLVVFYLQRCRYAEAFQVDQKLQSYEQDFISNNPVDEDVVNRMKTAQHWRAGLVGKSIQLLPETEQQKVKSGQMTEVVPMERENNDPTLPSIAEPSYVNSSLLLQMGDENSSLRSSFLVPPSNLGGLSTKYGTPTVSPVNTFSDTERGMSMLKSISKNFKFDDITSATRPVRPAATAPLKEFNRGSSIARKNKYLQNESVDHLPGSSPYFRGVNVNPEDSPSRIGGLFKSSNEDGLLKASGKSARSSRLGRDVVEASGDFMDMSWSNKEERLPVQTNLNGGPRWRSDDADDYEEQQSPDRLPGIDSYNTVNTPSRGLRSRLARR</sequence>
<dbReference type="GO" id="GO:0016567">
    <property type="term" value="P:protein ubiquitination"/>
    <property type="evidence" value="ECO:0007669"/>
    <property type="project" value="InterPro"/>
</dbReference>
<comment type="subcellular location">
    <subcellularLocation>
        <location evidence="1">Nucleus</location>
    </subcellularLocation>
</comment>
<evidence type="ECO:0000256" key="1">
    <source>
        <dbReference type="ARBA" id="ARBA00004123"/>
    </source>
</evidence>
<evidence type="ECO:0000256" key="3">
    <source>
        <dbReference type="SAM" id="Coils"/>
    </source>
</evidence>
<dbReference type="GO" id="GO:0005634">
    <property type="term" value="C:nucleus"/>
    <property type="evidence" value="ECO:0007669"/>
    <property type="project" value="UniProtKB-SubCell"/>
</dbReference>
<dbReference type="Gene3D" id="3.30.40.10">
    <property type="entry name" value="Zinc/RING finger domain, C3HC4 (zinc finger)"/>
    <property type="match status" value="1"/>
</dbReference>
<keyword evidence="3" id="KW-0175">Coiled coil</keyword>
<feature type="region of interest" description="Disordered" evidence="4">
    <location>
        <begin position="1154"/>
        <end position="1204"/>
    </location>
</feature>
<dbReference type="InterPro" id="IPR013083">
    <property type="entry name" value="Znf_RING/FYVE/PHD"/>
</dbReference>
<dbReference type="InterPro" id="IPR044718">
    <property type="entry name" value="HOS1"/>
</dbReference>
<reference evidence="6" key="1">
    <citation type="journal article" date="2019" name="Sci. Rep.">
        <title>Draft genome of Tanacetum cinerariifolium, the natural source of mosquito coil.</title>
        <authorList>
            <person name="Yamashiro T."/>
            <person name="Shiraishi A."/>
            <person name="Satake H."/>
            <person name="Nakayama K."/>
        </authorList>
    </citation>
    <scope>NUCLEOTIDE SEQUENCE</scope>
</reference>
<keyword evidence="2" id="KW-0539">Nucleus</keyword>